<dbReference type="HAMAP" id="MF_00492">
    <property type="entry name" value="Transaldolase_1"/>
    <property type="match status" value="1"/>
</dbReference>
<dbReference type="GO" id="GO:0004801">
    <property type="term" value="F:transaldolase activity"/>
    <property type="evidence" value="ECO:0007669"/>
    <property type="project" value="UniProtKB-EC"/>
</dbReference>
<dbReference type="PROSITE" id="PS00958">
    <property type="entry name" value="TRANSALDOLASE_2"/>
    <property type="match status" value="1"/>
</dbReference>
<sequence>MANLLEQIRQHTTIVADTGDFASLEKYKPTDTTTNPSLILAVANMKQYDHIIDEIIDKCREKDSSALDEQAVIDDIMDTVFVAFGEEILKIVPGRVSTEVDARLSFDREGQINKARHLIQLYEERGISKDRILIKLSSTWEGIQAAKELETKYGIHCNMTLIFSFAQALACADAQVTLISPFVGRIYDWYIEKKGKRDYEIDEDPGVVSVTRIYNYYKQNDIPTVIMGASFRNTKQILGLVGCDLLTISPKLLEELVEQKSVDNAQVTVYLNKEQAAQKSKDKKKYDKLDEATFRWMMNEDEMASDKLSDGIRKFAIDAKKLEELVRARIQQKK</sequence>
<organism evidence="9 12">
    <name type="scientific">Adineta ricciae</name>
    <name type="common">Rotifer</name>
    <dbReference type="NCBI Taxonomy" id="249248"/>
    <lineage>
        <taxon>Eukaryota</taxon>
        <taxon>Metazoa</taxon>
        <taxon>Spiralia</taxon>
        <taxon>Gnathifera</taxon>
        <taxon>Rotifera</taxon>
        <taxon>Eurotatoria</taxon>
        <taxon>Bdelloidea</taxon>
        <taxon>Adinetida</taxon>
        <taxon>Adinetidae</taxon>
        <taxon>Adineta</taxon>
    </lineage>
</organism>
<dbReference type="NCBIfam" id="NF009001">
    <property type="entry name" value="PRK12346.1"/>
    <property type="match status" value="1"/>
</dbReference>
<evidence type="ECO:0000313" key="9">
    <source>
        <dbReference type="EMBL" id="CAF0747244.1"/>
    </source>
</evidence>
<dbReference type="InterPro" id="IPR018225">
    <property type="entry name" value="Transaldolase_AS"/>
</dbReference>
<dbReference type="GO" id="GO:0005737">
    <property type="term" value="C:cytoplasm"/>
    <property type="evidence" value="ECO:0007669"/>
    <property type="project" value="InterPro"/>
</dbReference>
<comment type="similarity">
    <text evidence="2">Belongs to the transaldolase family. Type 1 subfamily.</text>
</comment>
<comment type="caution">
    <text evidence="9">The sequence shown here is derived from an EMBL/GenBank/DDBJ whole genome shotgun (WGS) entry which is preliminary data.</text>
</comment>
<name>A0A813P0M5_ADIRI</name>
<dbReference type="EMBL" id="CAJNOR010003782">
    <property type="protein sequence ID" value="CAF1447136.1"/>
    <property type="molecule type" value="Genomic_DNA"/>
</dbReference>
<dbReference type="GO" id="GO:0009052">
    <property type="term" value="P:pentose-phosphate shunt, non-oxidative branch"/>
    <property type="evidence" value="ECO:0007669"/>
    <property type="project" value="TreeGrafter"/>
</dbReference>
<protein>
    <recommendedName>
        <fullName evidence="3 8">Transaldolase</fullName>
        <ecNumber evidence="3 8">2.2.1.2</ecNumber>
    </recommendedName>
</protein>
<dbReference type="GO" id="GO:0005975">
    <property type="term" value="P:carbohydrate metabolic process"/>
    <property type="evidence" value="ECO:0007669"/>
    <property type="project" value="InterPro"/>
</dbReference>
<evidence type="ECO:0000313" key="10">
    <source>
        <dbReference type="EMBL" id="CAF1447136.1"/>
    </source>
</evidence>
<dbReference type="EC" id="2.2.1.2" evidence="3 8"/>
<comment type="function">
    <text evidence="8">Catalyzes the rate-limiting step of the non-oxidative phase in the pentose phosphate pathway. Catalyzes the reversible conversion of sedheptulose-7-phosphate and D-glyceraldehyde 3-phosphate into erythrose-4-phosphate and beta-D-fructose 6-phosphate.</text>
</comment>
<dbReference type="Proteomes" id="UP000663852">
    <property type="component" value="Unassembled WGS sequence"/>
</dbReference>
<dbReference type="UniPathway" id="UPA00115">
    <property type="reaction ID" value="UER00414"/>
</dbReference>
<dbReference type="NCBIfam" id="TIGR00874">
    <property type="entry name" value="talAB"/>
    <property type="match status" value="1"/>
</dbReference>
<dbReference type="Pfam" id="PF00923">
    <property type="entry name" value="TAL_FSA"/>
    <property type="match status" value="1"/>
</dbReference>
<reference evidence="9" key="1">
    <citation type="submission" date="2021-02" db="EMBL/GenBank/DDBJ databases">
        <authorList>
            <person name="Nowell W R."/>
        </authorList>
    </citation>
    <scope>NUCLEOTIDE SEQUENCE</scope>
</reference>
<keyword evidence="6" id="KW-0704">Schiff base</keyword>
<dbReference type="SUPFAM" id="SSF51569">
    <property type="entry name" value="Aldolase"/>
    <property type="match status" value="1"/>
</dbReference>
<evidence type="ECO:0000313" key="11">
    <source>
        <dbReference type="Proteomes" id="UP000663828"/>
    </source>
</evidence>
<accession>A0A813P0M5</accession>
<dbReference type="InterPro" id="IPR001585">
    <property type="entry name" value="TAL/FSA"/>
</dbReference>
<comment type="pathway">
    <text evidence="1 8">Carbohydrate degradation; pentose phosphate pathway; D-glyceraldehyde 3-phosphate and beta-D-fructose 6-phosphate from D-ribose 5-phosphate and D-xylulose 5-phosphate (non-oxidative stage): step 2/3.</text>
</comment>
<gene>
    <name evidence="9" type="ORF">EDS130_LOCUS2081</name>
    <name evidence="10" type="ORF">XAT740_LOCUS36655</name>
</gene>
<evidence type="ECO:0000256" key="2">
    <source>
        <dbReference type="ARBA" id="ARBA00008012"/>
    </source>
</evidence>
<evidence type="ECO:0000313" key="12">
    <source>
        <dbReference type="Proteomes" id="UP000663852"/>
    </source>
</evidence>
<dbReference type="PANTHER" id="PTHR10683">
    <property type="entry name" value="TRANSALDOLASE"/>
    <property type="match status" value="1"/>
</dbReference>
<proteinExistence type="inferred from homology"/>
<evidence type="ECO:0000256" key="7">
    <source>
        <dbReference type="ARBA" id="ARBA00048810"/>
    </source>
</evidence>
<dbReference type="EMBL" id="CAJNOJ010000005">
    <property type="protein sequence ID" value="CAF0747244.1"/>
    <property type="molecule type" value="Genomic_DNA"/>
</dbReference>
<dbReference type="OrthoDB" id="2015515at2759"/>
<evidence type="ECO:0000256" key="1">
    <source>
        <dbReference type="ARBA" id="ARBA00004857"/>
    </source>
</evidence>
<dbReference type="Gene3D" id="3.20.20.70">
    <property type="entry name" value="Aldolase class I"/>
    <property type="match status" value="1"/>
</dbReference>
<evidence type="ECO:0000256" key="6">
    <source>
        <dbReference type="ARBA" id="ARBA00023270"/>
    </source>
</evidence>
<comment type="catalytic activity">
    <reaction evidence="7 8">
        <text>D-sedoheptulose 7-phosphate + D-glyceraldehyde 3-phosphate = D-erythrose 4-phosphate + beta-D-fructose 6-phosphate</text>
        <dbReference type="Rhea" id="RHEA:17053"/>
        <dbReference type="ChEBI" id="CHEBI:16897"/>
        <dbReference type="ChEBI" id="CHEBI:57483"/>
        <dbReference type="ChEBI" id="CHEBI:57634"/>
        <dbReference type="ChEBI" id="CHEBI:59776"/>
        <dbReference type="EC" id="2.2.1.2"/>
    </reaction>
</comment>
<evidence type="ECO:0000256" key="4">
    <source>
        <dbReference type="ARBA" id="ARBA00022679"/>
    </source>
</evidence>
<evidence type="ECO:0000256" key="5">
    <source>
        <dbReference type="ARBA" id="ARBA00023126"/>
    </source>
</evidence>
<evidence type="ECO:0000256" key="3">
    <source>
        <dbReference type="ARBA" id="ARBA00013151"/>
    </source>
</evidence>
<dbReference type="Proteomes" id="UP000663828">
    <property type="component" value="Unassembled WGS sequence"/>
</dbReference>
<evidence type="ECO:0000256" key="8">
    <source>
        <dbReference type="RuleBase" id="RU000501"/>
    </source>
</evidence>
<keyword evidence="11" id="KW-1185">Reference proteome</keyword>
<dbReference type="InterPro" id="IPR004730">
    <property type="entry name" value="Transaldolase_1"/>
</dbReference>
<dbReference type="AlphaFoldDB" id="A0A813P0M5"/>
<keyword evidence="5 8" id="KW-0570">Pentose shunt</keyword>
<dbReference type="InterPro" id="IPR013785">
    <property type="entry name" value="Aldolase_TIM"/>
</dbReference>
<keyword evidence="4 8" id="KW-0808">Transferase</keyword>
<dbReference type="PANTHER" id="PTHR10683:SF18">
    <property type="entry name" value="TRANSALDOLASE"/>
    <property type="match status" value="1"/>
</dbReference>
<dbReference type="FunFam" id="3.20.20.70:FF:000088">
    <property type="entry name" value="Transaldolase"/>
    <property type="match status" value="1"/>
</dbReference>
<dbReference type="CDD" id="cd00957">
    <property type="entry name" value="Transaldolase_TalAB"/>
    <property type="match status" value="1"/>
</dbReference>